<dbReference type="AlphaFoldDB" id="A0AAV4Y0Z0"/>
<evidence type="ECO:0000313" key="2">
    <source>
        <dbReference type="EMBL" id="GIZ00116.1"/>
    </source>
</evidence>
<keyword evidence="1" id="KW-0812">Transmembrane</keyword>
<dbReference type="EMBL" id="BPLR01018505">
    <property type="protein sequence ID" value="GIZ00116.1"/>
    <property type="molecule type" value="Genomic_DNA"/>
</dbReference>
<accession>A0AAV4Y0Z0</accession>
<comment type="caution">
    <text evidence="2">The sequence shown here is derived from an EMBL/GenBank/DDBJ whole genome shotgun (WGS) entry which is preliminary data.</text>
</comment>
<organism evidence="2 3">
    <name type="scientific">Caerostris extrusa</name>
    <name type="common">Bark spider</name>
    <name type="synonym">Caerostris bankana</name>
    <dbReference type="NCBI Taxonomy" id="172846"/>
    <lineage>
        <taxon>Eukaryota</taxon>
        <taxon>Metazoa</taxon>
        <taxon>Ecdysozoa</taxon>
        <taxon>Arthropoda</taxon>
        <taxon>Chelicerata</taxon>
        <taxon>Arachnida</taxon>
        <taxon>Araneae</taxon>
        <taxon>Araneomorphae</taxon>
        <taxon>Entelegynae</taxon>
        <taxon>Araneoidea</taxon>
        <taxon>Araneidae</taxon>
        <taxon>Caerostris</taxon>
    </lineage>
</organism>
<proteinExistence type="predicted"/>
<reference evidence="2 3" key="1">
    <citation type="submission" date="2021-06" db="EMBL/GenBank/DDBJ databases">
        <title>Caerostris extrusa draft genome.</title>
        <authorList>
            <person name="Kono N."/>
            <person name="Arakawa K."/>
        </authorList>
    </citation>
    <scope>NUCLEOTIDE SEQUENCE [LARGE SCALE GENOMIC DNA]</scope>
</reference>
<feature type="transmembrane region" description="Helical" evidence="1">
    <location>
        <begin position="33"/>
        <end position="58"/>
    </location>
</feature>
<keyword evidence="1" id="KW-1133">Transmembrane helix</keyword>
<name>A0AAV4Y0Z0_CAEEX</name>
<evidence type="ECO:0000313" key="3">
    <source>
        <dbReference type="Proteomes" id="UP001054945"/>
    </source>
</evidence>
<gene>
    <name evidence="2" type="ORF">CEXT_129051</name>
</gene>
<keyword evidence="3" id="KW-1185">Reference proteome</keyword>
<protein>
    <recommendedName>
        <fullName evidence="4">G-protein coupled receptors family 1 profile domain-containing protein</fullName>
    </recommendedName>
</protein>
<dbReference type="Proteomes" id="UP001054945">
    <property type="component" value="Unassembled WGS sequence"/>
</dbReference>
<evidence type="ECO:0000256" key="1">
    <source>
        <dbReference type="SAM" id="Phobius"/>
    </source>
</evidence>
<keyword evidence="1" id="KW-0472">Membrane</keyword>
<evidence type="ECO:0008006" key="4">
    <source>
        <dbReference type="Google" id="ProtNLM"/>
    </source>
</evidence>
<sequence>MDWTSTNTSNLSDLDPEELYLSLEAMGPGLQNFLVILYSCTALAALCGNGAAIAVFAAGQAKVHTVVPGQPGCVRHDHGRLLHPLHLHGLCAGQVGLPATVLPPSYSSCSTLL</sequence>